<dbReference type="STRING" id="1150625.Q75_11390"/>
<evidence type="ECO:0000259" key="3">
    <source>
        <dbReference type="Pfam" id="PF07261"/>
    </source>
</evidence>
<comment type="similarity">
    <text evidence="1">Belongs to the DnaB/DnaD family.</text>
</comment>
<feature type="domain" description="DnaB/C C-terminal" evidence="3">
    <location>
        <begin position="331"/>
        <end position="393"/>
    </location>
</feature>
<feature type="domain" description="Replicative helicase loading/DNA remodeling protein DnaB N-terminal winged helix" evidence="4">
    <location>
        <begin position="9"/>
        <end position="270"/>
    </location>
</feature>
<name>A0A147K6N9_9BACI</name>
<evidence type="ECO:0000313" key="6">
    <source>
        <dbReference type="Proteomes" id="UP000074108"/>
    </source>
</evidence>
<keyword evidence="6" id="KW-1185">Reference proteome</keyword>
<evidence type="ECO:0000313" key="5">
    <source>
        <dbReference type="EMBL" id="KUP05563.1"/>
    </source>
</evidence>
<dbReference type="EMBL" id="LDYG01000034">
    <property type="protein sequence ID" value="KUP05563.1"/>
    <property type="molecule type" value="Genomic_DNA"/>
</dbReference>
<evidence type="ECO:0000259" key="4">
    <source>
        <dbReference type="Pfam" id="PF25888"/>
    </source>
</evidence>
<dbReference type="OrthoDB" id="2082007at2"/>
<protein>
    <submittedName>
        <fullName evidence="5">Replication initiation and membrane attachment protein</fullName>
    </submittedName>
</protein>
<evidence type="ECO:0000256" key="2">
    <source>
        <dbReference type="SAM" id="MobiDB-lite"/>
    </source>
</evidence>
<dbReference type="InterPro" id="IPR006343">
    <property type="entry name" value="DnaB/C_C"/>
</dbReference>
<feature type="compositionally biased region" description="Acidic residues" evidence="2">
    <location>
        <begin position="439"/>
        <end position="448"/>
    </location>
</feature>
<reference evidence="5 6" key="1">
    <citation type="journal article" date="2016" name="Front. Microbiol.">
        <title>Microevolution Analysis of Bacillus coahuilensis Unveils Differences in Phosphorus Acquisition Strategies and Their Regulation.</title>
        <authorList>
            <person name="Gomez-Lunar Z."/>
            <person name="Hernandez-Gonzalez I."/>
            <person name="Rodriguez-Torres M.D."/>
            <person name="Souza V."/>
            <person name="Olmedo-Alvarez G."/>
        </authorList>
    </citation>
    <scope>NUCLEOTIDE SEQUENCE [LARGE SCALE GENOMIC DNA]</scope>
    <source>
        <strain evidence="6">p1.1.43</strain>
    </source>
</reference>
<gene>
    <name evidence="5" type="ORF">Q75_11390</name>
</gene>
<dbReference type="Pfam" id="PF25888">
    <property type="entry name" value="WHD_DnaB"/>
    <property type="match status" value="1"/>
</dbReference>
<dbReference type="RefSeq" id="WP_059351448.1">
    <property type="nucleotide sequence ID" value="NZ_LDYG01000034.1"/>
</dbReference>
<accession>A0A147K6N9</accession>
<dbReference type="AlphaFoldDB" id="A0A147K6N9"/>
<dbReference type="Gene3D" id="1.10.10.630">
    <property type="entry name" value="DnaD domain-like"/>
    <property type="match status" value="1"/>
</dbReference>
<comment type="caution">
    <text evidence="5">The sequence shown here is derived from an EMBL/GenBank/DDBJ whole genome shotgun (WGS) entry which is preliminary data.</text>
</comment>
<proteinExistence type="inferred from homology"/>
<feature type="region of interest" description="Disordered" evidence="2">
    <location>
        <begin position="409"/>
        <end position="453"/>
    </location>
</feature>
<dbReference type="Proteomes" id="UP000074108">
    <property type="component" value="Unassembled WGS sequence"/>
</dbReference>
<dbReference type="Pfam" id="PF07261">
    <property type="entry name" value="DnaB_2"/>
    <property type="match status" value="1"/>
</dbReference>
<dbReference type="InterPro" id="IPR058660">
    <property type="entry name" value="WHD_DnaB"/>
</dbReference>
<dbReference type="InterPro" id="IPR034829">
    <property type="entry name" value="DnaD-like_sf"/>
</dbReference>
<sequence>MSSLWSELQPVDAYQVKLKGILHEYHRQVLTFLYQPLIGPQAYSLYMTWWSSFEKEIRGTSDRYNHYYLMDVFSLNLREILEARLKLEGIGLIKSYVKKTDDERAFVYELQPPLSPEQFFQDGFLNIFLYKKIGRTQFLKLKEFFSVEELDASQFTDITRSFQDVFTSDYRIVDNPEALEASEPMQGKRLKDEKKSEDIKLDSLQFDFEFFISLLSESMVPRKAITEKVKDVILKIAFLYGFPPIQMKKVLLQAMTIENEIDIEQLRKAARNTYQLQTGEEFPTLLSKMSEPVENSSDTKVPVTKEEKLIHYLNEATPIELLKDLSDGAEPSKSDMKIIEGVLLYQKLPQPVVNVLIYYVLLRTDMKLTKGYVDKIASHWARKKIATVEEAMAIAKKEHAQYIEWTATKDKPSATRRKSPIRTEKLPDWFTQAPKEESGQSEEESFDFENERRKLEEELRKRGEVNEKN</sequence>
<dbReference type="PATRIC" id="fig|1150625.3.peg.2424"/>
<evidence type="ECO:0000256" key="1">
    <source>
        <dbReference type="ARBA" id="ARBA00093462"/>
    </source>
</evidence>
<organism evidence="5 6">
    <name type="scientific">Bacillus coahuilensis p1.1.43</name>
    <dbReference type="NCBI Taxonomy" id="1150625"/>
    <lineage>
        <taxon>Bacteria</taxon>
        <taxon>Bacillati</taxon>
        <taxon>Bacillota</taxon>
        <taxon>Bacilli</taxon>
        <taxon>Bacillales</taxon>
        <taxon>Bacillaceae</taxon>
        <taxon>Bacillus</taxon>
    </lineage>
</organism>